<evidence type="ECO:0000313" key="1">
    <source>
        <dbReference type="EMBL" id="EPS70978.1"/>
    </source>
</evidence>
<keyword evidence="2" id="KW-1185">Reference proteome</keyword>
<sequence length="206" mass="22935">MQEARNLKWFRSRWDSDISSYWCNVPGSNGNPEDGAGSDRLWPDLCVICLEAEYNSVFVWAYVLLHVVFFAPDELSALPETVRSSDPNFSALIFGKKCLPAAPGEDGRGWRESIYIYMETGSKVEDEKLFASSRTRKLACQFCELSFWNFPNSASISLPLFVFLCFDPWDLMIGGSVARASACSAVRLVVGVKSKLNFESVAVGKG</sequence>
<evidence type="ECO:0000313" key="2">
    <source>
        <dbReference type="Proteomes" id="UP000015453"/>
    </source>
</evidence>
<gene>
    <name evidence="1" type="ORF">M569_03782</name>
</gene>
<reference evidence="1 2" key="1">
    <citation type="journal article" date="2013" name="BMC Genomics">
        <title>The miniature genome of a carnivorous plant Genlisea aurea contains a low number of genes and short non-coding sequences.</title>
        <authorList>
            <person name="Leushkin E.V."/>
            <person name="Sutormin R.A."/>
            <person name="Nabieva E.R."/>
            <person name="Penin A.A."/>
            <person name="Kondrashov A.S."/>
            <person name="Logacheva M.D."/>
        </authorList>
    </citation>
    <scope>NUCLEOTIDE SEQUENCE [LARGE SCALE GENOMIC DNA]</scope>
</reference>
<accession>S8E5C0</accession>
<protein>
    <submittedName>
        <fullName evidence="1">Uncharacterized protein</fullName>
    </submittedName>
</protein>
<name>S8E5C0_9LAMI</name>
<dbReference type="EMBL" id="AUSU01001452">
    <property type="protein sequence ID" value="EPS70978.1"/>
    <property type="molecule type" value="Genomic_DNA"/>
</dbReference>
<dbReference type="AlphaFoldDB" id="S8E5C0"/>
<organism evidence="1 2">
    <name type="scientific">Genlisea aurea</name>
    <dbReference type="NCBI Taxonomy" id="192259"/>
    <lineage>
        <taxon>Eukaryota</taxon>
        <taxon>Viridiplantae</taxon>
        <taxon>Streptophyta</taxon>
        <taxon>Embryophyta</taxon>
        <taxon>Tracheophyta</taxon>
        <taxon>Spermatophyta</taxon>
        <taxon>Magnoliopsida</taxon>
        <taxon>eudicotyledons</taxon>
        <taxon>Gunneridae</taxon>
        <taxon>Pentapetalae</taxon>
        <taxon>asterids</taxon>
        <taxon>lamiids</taxon>
        <taxon>Lamiales</taxon>
        <taxon>Lentibulariaceae</taxon>
        <taxon>Genlisea</taxon>
    </lineage>
</organism>
<comment type="caution">
    <text evidence="1">The sequence shown here is derived from an EMBL/GenBank/DDBJ whole genome shotgun (WGS) entry which is preliminary data.</text>
</comment>
<dbReference type="Proteomes" id="UP000015453">
    <property type="component" value="Unassembled WGS sequence"/>
</dbReference>
<proteinExistence type="predicted"/>